<gene>
    <name evidence="1" type="ORF">Rain11_0715</name>
</gene>
<dbReference type="InterPro" id="IPR041966">
    <property type="entry name" value="LOTUS-like"/>
</dbReference>
<name>A0A2N3IIQ8_9BACT</name>
<dbReference type="Gene3D" id="3.30.420.610">
    <property type="entry name" value="LOTUS domain-like"/>
    <property type="match status" value="1"/>
</dbReference>
<comment type="caution">
    <text evidence="1">The sequence shown here is derived from an EMBL/GenBank/DDBJ whole genome shotgun (WGS) entry which is preliminary data.</text>
</comment>
<proteinExistence type="predicted"/>
<dbReference type="RefSeq" id="WP_101357980.1">
    <property type="nucleotide sequence ID" value="NZ_NKXO01000009.1"/>
</dbReference>
<dbReference type="OrthoDB" id="982776at2"/>
<reference evidence="1 2" key="1">
    <citation type="submission" date="2017-06" db="EMBL/GenBank/DDBJ databases">
        <title>Raineya orbicola gen. nov., sp. nov. a slightly thermophilic bacterium of the phylum Bacteroidetes and the description of Raineyaceae fam. nov.</title>
        <authorList>
            <person name="Albuquerque L."/>
            <person name="Polonia A.R.M."/>
            <person name="Barroso C."/>
            <person name="Froufe H.J.C."/>
            <person name="Lage O."/>
            <person name="Lobo-Da-Cunha A."/>
            <person name="Egas C."/>
            <person name="Da Costa M.S."/>
        </authorList>
    </citation>
    <scope>NUCLEOTIDE SEQUENCE [LARGE SCALE GENOMIC DNA]</scope>
    <source>
        <strain evidence="1 2">SPSPC-11</strain>
    </source>
</reference>
<dbReference type="AlphaFoldDB" id="A0A2N3IIQ8"/>
<dbReference type="EMBL" id="NKXO01000009">
    <property type="protein sequence ID" value="PKQ70194.1"/>
    <property type="molecule type" value="Genomic_DNA"/>
</dbReference>
<accession>A0A2N3IIQ8</accession>
<protein>
    <submittedName>
        <fullName evidence="1">OST-HTH/LOTUS domain</fullName>
    </submittedName>
</protein>
<evidence type="ECO:0000313" key="2">
    <source>
        <dbReference type="Proteomes" id="UP000233387"/>
    </source>
</evidence>
<keyword evidence="2" id="KW-1185">Reference proteome</keyword>
<evidence type="ECO:0000313" key="1">
    <source>
        <dbReference type="EMBL" id="PKQ70194.1"/>
    </source>
</evidence>
<organism evidence="1 2">
    <name type="scientific">Raineya orbicola</name>
    <dbReference type="NCBI Taxonomy" id="2016530"/>
    <lineage>
        <taxon>Bacteria</taxon>
        <taxon>Pseudomonadati</taxon>
        <taxon>Bacteroidota</taxon>
        <taxon>Cytophagia</taxon>
        <taxon>Cytophagales</taxon>
        <taxon>Raineyaceae</taxon>
        <taxon>Raineya</taxon>
    </lineage>
</organism>
<dbReference type="CDD" id="cd10146">
    <property type="entry name" value="LabA_like_C"/>
    <property type="match status" value="1"/>
</dbReference>
<sequence>MERQVMENALREAIQQCTNELGWANLAEIGAVLRKKGIKYGKLSTFISSFPHLVETRIDNSLTPPVVYARLKQQYQASA</sequence>
<dbReference type="Proteomes" id="UP000233387">
    <property type="component" value="Unassembled WGS sequence"/>
</dbReference>